<dbReference type="GeneID" id="20225210"/>
<dbReference type="InterPro" id="IPR003613">
    <property type="entry name" value="Ubox_domain"/>
</dbReference>
<sequence>MSKSPLWSAPWTLEARVFATKAELSVEEEAAALGDDAWLLESSRVALDGVAASTTLRSLKERVARIRSCPPERQTWFASQRHGHWRRLRCVSALGPPNFATVGDLGIGPGSVVRVCLEAALDDGAFDSGPDGQRVLLVRLLVDDCSSSVVGAKYARASLGADLRAAVADMADVPEVELVTEDGEWISDDELVWPKYASKEVRAYRCHEAALRAGPYESVVVHRVCDAWDRDALAALAEAAWPTLPESCDLAIRLNHRLIEAQPVVRLDLAPGLLKELLLAYDDPVFFPRDGAESLHDEGCMGIAVLPPLRDRYPAKDAARVAPGRATVSCRVWAGADYEDLRLEVSVVDDSEPSRDVPEELAYDLDDAEDFPPIGAEKSLTPPRKMRRGDYPEGLYPESPDGDVDALVDAACGDDSAEQARANAAPEHFTRDQLDALGVAAPCCADLDGEASRSGDVVAFATTLRPRTTYRARLVTPGNVYGALGAWTFATGDGLGDAPGDPIDLSANLDLIHRPRPRAARPRPRYSPTMDEDVLRSTIRDVLDGPDMSDPPGGVLDSLRSSLDGIREDLRGMRGARAAARVDALEAALAAATASRDAEARRADGLAADLASGKRQKHRLEVRALKGAVATLGSQREAAEQRATQLAGDVAAARGEAQRLRKEVAERRRFAEASKVAWDKVSKEWAEARDTWAKASEDIQAVTEDRDALLRQLGRFEEAALARASGGDLAALEEELDGMARRVRAARDARRRAVPEDFVCPISCCVMVDPVIVSDGHTYERASIEQWLETHDTSPKTGLVLEMKHVVPNIALRNAIALFREANPTLED</sequence>
<dbReference type="AlphaFoldDB" id="F0YD11"/>
<dbReference type="SUPFAM" id="SSF57850">
    <property type="entry name" value="RING/U-box"/>
    <property type="match status" value="1"/>
</dbReference>
<dbReference type="InParanoid" id="F0YD11"/>
<evidence type="ECO:0000313" key="3">
    <source>
        <dbReference type="EMBL" id="EGB07077.1"/>
    </source>
</evidence>
<dbReference type="PANTHER" id="PTHR46573:SF1">
    <property type="entry name" value="WD REPEAT, SAM AND U-BOX DOMAIN-CONTAINING PROTEIN 1"/>
    <property type="match status" value="1"/>
</dbReference>
<dbReference type="GO" id="GO:0016567">
    <property type="term" value="P:protein ubiquitination"/>
    <property type="evidence" value="ECO:0007669"/>
    <property type="project" value="InterPro"/>
</dbReference>
<dbReference type="InterPro" id="IPR052085">
    <property type="entry name" value="WD-SAM-U-box"/>
</dbReference>
<dbReference type="Pfam" id="PF04564">
    <property type="entry name" value="U-box"/>
    <property type="match status" value="1"/>
</dbReference>
<dbReference type="PANTHER" id="PTHR46573">
    <property type="entry name" value="WD REPEAT, SAM AND U-BOX DOMAIN-CONTAINING PROTEIN 1"/>
    <property type="match status" value="1"/>
</dbReference>
<dbReference type="CDD" id="cd16655">
    <property type="entry name" value="RING-Ubox_WDSUB1-like"/>
    <property type="match status" value="1"/>
</dbReference>
<proteinExistence type="predicted"/>
<dbReference type="RefSeq" id="XP_009038311.1">
    <property type="nucleotide sequence ID" value="XM_009040063.1"/>
</dbReference>
<feature type="coiled-coil region" evidence="1">
    <location>
        <begin position="636"/>
        <end position="663"/>
    </location>
</feature>
<accession>F0YD11</accession>
<protein>
    <recommendedName>
        <fullName evidence="2">U-box domain-containing protein</fullName>
    </recommendedName>
</protein>
<dbReference type="PROSITE" id="PS51698">
    <property type="entry name" value="U_BOX"/>
    <property type="match status" value="1"/>
</dbReference>
<dbReference type="Proteomes" id="UP000002729">
    <property type="component" value="Unassembled WGS sequence"/>
</dbReference>
<name>F0YD11_AURAN</name>
<dbReference type="SMART" id="SM00504">
    <property type="entry name" value="Ubox"/>
    <property type="match status" value="1"/>
</dbReference>
<dbReference type="eggNOG" id="ENOG502SDJ3">
    <property type="taxonomic scope" value="Eukaryota"/>
</dbReference>
<evidence type="ECO:0000256" key="1">
    <source>
        <dbReference type="SAM" id="Coils"/>
    </source>
</evidence>
<dbReference type="Gene3D" id="3.30.40.10">
    <property type="entry name" value="Zinc/RING finger domain, C3HC4 (zinc finger)"/>
    <property type="match status" value="1"/>
</dbReference>
<dbReference type="KEGG" id="aaf:AURANDRAFT_65190"/>
<dbReference type="EMBL" id="GL833132">
    <property type="protein sequence ID" value="EGB07077.1"/>
    <property type="molecule type" value="Genomic_DNA"/>
</dbReference>
<feature type="coiled-coil region" evidence="1">
    <location>
        <begin position="699"/>
        <end position="749"/>
    </location>
</feature>
<dbReference type="OrthoDB" id="10064100at2759"/>
<evidence type="ECO:0000313" key="4">
    <source>
        <dbReference type="Proteomes" id="UP000002729"/>
    </source>
</evidence>
<reference evidence="3 4" key="1">
    <citation type="journal article" date="2011" name="Proc. Natl. Acad. Sci. U.S.A.">
        <title>Niche of harmful alga Aureococcus anophagefferens revealed through ecogenomics.</title>
        <authorList>
            <person name="Gobler C.J."/>
            <person name="Berry D.L."/>
            <person name="Dyhrman S.T."/>
            <person name="Wilhelm S.W."/>
            <person name="Salamov A."/>
            <person name="Lobanov A.V."/>
            <person name="Zhang Y."/>
            <person name="Collier J.L."/>
            <person name="Wurch L.L."/>
            <person name="Kustka A.B."/>
            <person name="Dill B.D."/>
            <person name="Shah M."/>
            <person name="VerBerkmoes N.C."/>
            <person name="Kuo A."/>
            <person name="Terry A."/>
            <person name="Pangilinan J."/>
            <person name="Lindquist E.A."/>
            <person name="Lucas S."/>
            <person name="Paulsen I.T."/>
            <person name="Hattenrath-Lehmann T.K."/>
            <person name="Talmage S.C."/>
            <person name="Walker E.A."/>
            <person name="Koch F."/>
            <person name="Burson A.M."/>
            <person name="Marcoval M.A."/>
            <person name="Tang Y.Z."/>
            <person name="Lecleir G.R."/>
            <person name="Coyne K.J."/>
            <person name="Berg G.M."/>
            <person name="Bertrand E.M."/>
            <person name="Saito M.A."/>
            <person name="Gladyshev V.N."/>
            <person name="Grigoriev I.V."/>
        </authorList>
    </citation>
    <scope>NUCLEOTIDE SEQUENCE [LARGE SCALE GENOMIC DNA]</scope>
    <source>
        <strain evidence="4">CCMP 1984</strain>
    </source>
</reference>
<evidence type="ECO:0000259" key="2">
    <source>
        <dbReference type="PROSITE" id="PS51698"/>
    </source>
</evidence>
<keyword evidence="4" id="KW-1185">Reference proteome</keyword>
<dbReference type="GO" id="GO:0004842">
    <property type="term" value="F:ubiquitin-protein transferase activity"/>
    <property type="evidence" value="ECO:0007669"/>
    <property type="project" value="InterPro"/>
</dbReference>
<feature type="domain" description="U-box" evidence="2">
    <location>
        <begin position="753"/>
        <end position="826"/>
    </location>
</feature>
<organism evidence="4">
    <name type="scientific">Aureococcus anophagefferens</name>
    <name type="common">Harmful bloom alga</name>
    <dbReference type="NCBI Taxonomy" id="44056"/>
    <lineage>
        <taxon>Eukaryota</taxon>
        <taxon>Sar</taxon>
        <taxon>Stramenopiles</taxon>
        <taxon>Ochrophyta</taxon>
        <taxon>Pelagophyceae</taxon>
        <taxon>Pelagomonadales</taxon>
        <taxon>Pelagomonadaceae</taxon>
        <taxon>Aureococcus</taxon>
    </lineage>
</organism>
<gene>
    <name evidence="3" type="ORF">AURANDRAFT_65190</name>
</gene>
<dbReference type="InterPro" id="IPR013083">
    <property type="entry name" value="Znf_RING/FYVE/PHD"/>
</dbReference>
<keyword evidence="1" id="KW-0175">Coiled coil</keyword>